<name>A0A0E3ZZC1_9BACT</name>
<keyword evidence="1" id="KW-0812">Transmembrane</keyword>
<protein>
    <submittedName>
        <fullName evidence="2">Uncharacterized protein</fullName>
    </submittedName>
</protein>
<gene>
    <name evidence="2" type="ORF">SD10_27800</name>
</gene>
<dbReference type="PATRIC" id="fig|1379870.5.peg.5991"/>
<dbReference type="OrthoDB" id="956377at2"/>
<evidence type="ECO:0000313" key="2">
    <source>
        <dbReference type="EMBL" id="AKD58138.1"/>
    </source>
</evidence>
<dbReference type="AlphaFoldDB" id="A0A0E3ZZC1"/>
<reference evidence="2 3" key="1">
    <citation type="journal article" date="2014" name="Curr. Microbiol.">
        <title>Spirosoma radiotolerans sp. nov., a gamma-radiation-resistant bacterium isolated from gamma ray-irradiated soil.</title>
        <authorList>
            <person name="Lee J.J."/>
            <person name="Srinivasan S."/>
            <person name="Lim S."/>
            <person name="Joe M."/>
            <person name="Im S."/>
            <person name="Bae S.I."/>
            <person name="Park K.R."/>
            <person name="Han J.H."/>
            <person name="Park S.H."/>
            <person name="Joo B.M."/>
            <person name="Park S.J."/>
            <person name="Kim M.K."/>
        </authorList>
    </citation>
    <scope>NUCLEOTIDE SEQUENCE [LARGE SCALE GENOMIC DNA]</scope>
    <source>
        <strain evidence="2 3">DG5A</strain>
    </source>
</reference>
<keyword evidence="3" id="KW-1185">Reference proteome</keyword>
<dbReference type="EMBL" id="CP010429">
    <property type="protein sequence ID" value="AKD58138.1"/>
    <property type="molecule type" value="Genomic_DNA"/>
</dbReference>
<dbReference type="RefSeq" id="WP_046578632.1">
    <property type="nucleotide sequence ID" value="NZ_CP010429.1"/>
</dbReference>
<keyword evidence="1" id="KW-0472">Membrane</keyword>
<organism evidence="2 3">
    <name type="scientific">Spirosoma radiotolerans</name>
    <dbReference type="NCBI Taxonomy" id="1379870"/>
    <lineage>
        <taxon>Bacteria</taxon>
        <taxon>Pseudomonadati</taxon>
        <taxon>Bacteroidota</taxon>
        <taxon>Cytophagia</taxon>
        <taxon>Cytophagales</taxon>
        <taxon>Cytophagaceae</taxon>
        <taxon>Spirosoma</taxon>
    </lineage>
</organism>
<dbReference type="KEGG" id="srd:SD10_27800"/>
<sequence>MTSHTNDLKQQIEHILHWEQSSHWRLRDFESLSHLVFLHTNRQLDARELQAFWTSSAVPSQSFLDTLARYADYADWNEFCIRNFYGEVDLGDEAVALHAPMWEIPIKWVILLCWLSLVVSVLVAILLVWKH</sequence>
<evidence type="ECO:0000256" key="1">
    <source>
        <dbReference type="SAM" id="Phobius"/>
    </source>
</evidence>
<feature type="transmembrane region" description="Helical" evidence="1">
    <location>
        <begin position="108"/>
        <end position="129"/>
    </location>
</feature>
<evidence type="ECO:0000313" key="3">
    <source>
        <dbReference type="Proteomes" id="UP000033054"/>
    </source>
</evidence>
<keyword evidence="1" id="KW-1133">Transmembrane helix</keyword>
<dbReference type="HOGENOM" id="CLU_1926246_0_0_10"/>
<proteinExistence type="predicted"/>
<accession>A0A0E3ZZC1</accession>
<dbReference type="Proteomes" id="UP000033054">
    <property type="component" value="Chromosome"/>
</dbReference>